<feature type="region of interest" description="Disordered" evidence="1">
    <location>
        <begin position="128"/>
        <end position="161"/>
    </location>
</feature>
<dbReference type="InterPro" id="IPR025110">
    <property type="entry name" value="AMP-bd_C"/>
</dbReference>
<dbReference type="SUPFAM" id="SSF56801">
    <property type="entry name" value="Acetyl-CoA synthetase-like"/>
    <property type="match status" value="1"/>
</dbReference>
<dbReference type="AlphaFoldDB" id="A0A3N4S7F0"/>
<evidence type="ECO:0000259" key="3">
    <source>
        <dbReference type="Pfam" id="PF13193"/>
    </source>
</evidence>
<dbReference type="Gene3D" id="3.40.50.12780">
    <property type="entry name" value="N-terminal domain of ligase-like"/>
    <property type="match status" value="1"/>
</dbReference>
<dbReference type="EMBL" id="RKQG01000001">
    <property type="protein sequence ID" value="RPE36457.1"/>
    <property type="molecule type" value="Genomic_DNA"/>
</dbReference>
<keyword evidence="4" id="KW-0436">Ligase</keyword>
<dbReference type="Proteomes" id="UP000266906">
    <property type="component" value="Unassembled WGS sequence"/>
</dbReference>
<organism evidence="4 5">
    <name type="scientific">Kitasatospora cineracea</name>
    <dbReference type="NCBI Taxonomy" id="88074"/>
    <lineage>
        <taxon>Bacteria</taxon>
        <taxon>Bacillati</taxon>
        <taxon>Actinomycetota</taxon>
        <taxon>Actinomycetes</taxon>
        <taxon>Kitasatosporales</taxon>
        <taxon>Streptomycetaceae</taxon>
        <taxon>Kitasatospora</taxon>
    </lineage>
</organism>
<name>A0A3N4S7F0_9ACTN</name>
<feature type="domain" description="AMP-binding enzyme C-terminal" evidence="3">
    <location>
        <begin position="417"/>
        <end position="492"/>
    </location>
</feature>
<feature type="compositionally biased region" description="Low complexity" evidence="1">
    <location>
        <begin position="128"/>
        <end position="145"/>
    </location>
</feature>
<proteinExistence type="predicted"/>
<evidence type="ECO:0000313" key="4">
    <source>
        <dbReference type="EMBL" id="RPE36457.1"/>
    </source>
</evidence>
<dbReference type="PANTHER" id="PTHR43767">
    <property type="entry name" value="LONG-CHAIN-FATTY-ACID--COA LIGASE"/>
    <property type="match status" value="1"/>
</dbReference>
<dbReference type="Gene3D" id="3.30.300.30">
    <property type="match status" value="1"/>
</dbReference>
<feature type="domain" description="AMP-dependent synthetase/ligase" evidence="2">
    <location>
        <begin position="22"/>
        <end position="369"/>
    </location>
</feature>
<evidence type="ECO:0000313" key="5">
    <source>
        <dbReference type="Proteomes" id="UP000266906"/>
    </source>
</evidence>
<dbReference type="Pfam" id="PF00501">
    <property type="entry name" value="AMP-binding"/>
    <property type="match status" value="1"/>
</dbReference>
<evidence type="ECO:0000259" key="2">
    <source>
        <dbReference type="Pfam" id="PF00501"/>
    </source>
</evidence>
<dbReference type="PROSITE" id="PS00455">
    <property type="entry name" value="AMP_BINDING"/>
    <property type="match status" value="1"/>
</dbReference>
<reference evidence="4 5" key="1">
    <citation type="submission" date="2018-11" db="EMBL/GenBank/DDBJ databases">
        <title>Sequencing the genomes of 1000 actinobacteria strains.</title>
        <authorList>
            <person name="Klenk H.-P."/>
        </authorList>
    </citation>
    <scope>NUCLEOTIDE SEQUENCE [LARGE SCALE GENOMIC DNA]</scope>
    <source>
        <strain evidence="4 5">DSM 44781</strain>
    </source>
</reference>
<keyword evidence="5" id="KW-1185">Reference proteome</keyword>
<dbReference type="PANTHER" id="PTHR43767:SF12">
    <property type="entry name" value="AMP-DEPENDENT SYNTHETASE AND LIGASE"/>
    <property type="match status" value="1"/>
</dbReference>
<dbReference type="InterPro" id="IPR000873">
    <property type="entry name" value="AMP-dep_synth/lig_dom"/>
</dbReference>
<sequence length="511" mass="52927">MSAPRTAPAAPPAPATLPALLAHRAAAHGERTAIVNGERRLVFADWQRRSGTLAAVLRAAGLATGDRVGLCYGTGGWTEFAVAFLAVLRAGGVAVPFSDRTPPAGVGHLLADSGARFLLHGPAGAPAGVPAGVRTLTEGTDSGPDGPDPDLPDPEPSTPAQILYTSGTTGTPKGVTASHANLAHGCTLDERRRPLRHSAAFLHTFPVGTNAGQTMLVNALNAHARCVAAPQFTPARFLRLIPEHEVGSVFLVPATAIEILASPALAAAAGSGALDGVRLVGSTAAALPQPVALGLSRAFAKAQIVNYYTSTEAAPAQVTLLFDPARPQSPGRPASLADLRVTDGAGRPVPPGEAGELWLRSPSAPRGYLGERDEETFRGRWTRMGDLGRVDEDGFLHLLDRERDVVKSGAHKVSTLQVEDALHAHPLVADAAAVGVPHPVLGSVVAAFVVPAGAGGPTPAALRTFLLDRLAVHELPATVHFRDALPRNEAGKVLKRELRRTLDPDTPEAAP</sequence>
<accession>A0A3N4S7F0</accession>
<protein>
    <submittedName>
        <fullName evidence="4">Acyl-CoA synthetase (AMP-forming)/AMP-acid ligase II</fullName>
    </submittedName>
</protein>
<gene>
    <name evidence="4" type="ORF">EDD38_4832</name>
</gene>
<comment type="caution">
    <text evidence="4">The sequence shown here is derived from an EMBL/GenBank/DDBJ whole genome shotgun (WGS) entry which is preliminary data.</text>
</comment>
<dbReference type="InterPro" id="IPR042099">
    <property type="entry name" value="ANL_N_sf"/>
</dbReference>
<dbReference type="Pfam" id="PF13193">
    <property type="entry name" value="AMP-binding_C"/>
    <property type="match status" value="1"/>
</dbReference>
<evidence type="ECO:0000256" key="1">
    <source>
        <dbReference type="SAM" id="MobiDB-lite"/>
    </source>
</evidence>
<dbReference type="RefSeq" id="WP_208766995.1">
    <property type="nucleotide sequence ID" value="NZ_RKQG01000001.1"/>
</dbReference>
<dbReference type="InterPro" id="IPR020845">
    <property type="entry name" value="AMP-binding_CS"/>
</dbReference>
<dbReference type="InterPro" id="IPR045851">
    <property type="entry name" value="AMP-bd_C_sf"/>
</dbReference>
<dbReference type="GO" id="GO:0016877">
    <property type="term" value="F:ligase activity, forming carbon-sulfur bonds"/>
    <property type="evidence" value="ECO:0007669"/>
    <property type="project" value="UniProtKB-ARBA"/>
</dbReference>
<dbReference type="InterPro" id="IPR050237">
    <property type="entry name" value="ATP-dep_AMP-bd_enzyme"/>
</dbReference>